<proteinExistence type="predicted"/>
<keyword evidence="1" id="KW-0805">Transcription regulation</keyword>
<dbReference type="PROSITE" id="PS01117">
    <property type="entry name" value="HTH_MARR_1"/>
    <property type="match status" value="1"/>
</dbReference>
<organism evidence="5 6">
    <name type="scientific">Microvirga mediterraneensis</name>
    <dbReference type="NCBI Taxonomy" id="2754695"/>
    <lineage>
        <taxon>Bacteria</taxon>
        <taxon>Pseudomonadati</taxon>
        <taxon>Pseudomonadota</taxon>
        <taxon>Alphaproteobacteria</taxon>
        <taxon>Hyphomicrobiales</taxon>
        <taxon>Methylobacteriaceae</taxon>
        <taxon>Microvirga</taxon>
    </lineage>
</organism>
<protein>
    <submittedName>
        <fullName evidence="5">Winged helix DNA-binding protein</fullName>
    </submittedName>
</protein>
<dbReference type="EMBL" id="JACDXJ010000001">
    <property type="protein sequence ID" value="MBA1154512.1"/>
    <property type="molecule type" value="Genomic_DNA"/>
</dbReference>
<dbReference type="Gene3D" id="1.10.10.10">
    <property type="entry name" value="Winged helix-like DNA-binding domain superfamily/Winged helix DNA-binding domain"/>
    <property type="match status" value="1"/>
</dbReference>
<sequence length="204" mass="23431">MQNISNSLPWIVAQDDPEPQLPAALQDLYRRSDAPVSRPESPEVPQAEPAGISHIEIVRVIERLHRRSLDLVRADLIEAGIDDLSPSQVMMLFTIGSSELSVRDLIERGYYLGSNASYSLKRLVEAEYVIRTASERDRRSARIRLSEKGRALCDMIRRNDKTYQQLVARNEAEMRDLETTFRTLKRIEQTWSNAVRYRDMGADE</sequence>
<dbReference type="InterPro" id="IPR036388">
    <property type="entry name" value="WH-like_DNA-bd_sf"/>
</dbReference>
<keyword evidence="3" id="KW-0804">Transcription</keyword>
<dbReference type="SUPFAM" id="SSF46785">
    <property type="entry name" value="Winged helix' DNA-binding domain"/>
    <property type="match status" value="1"/>
</dbReference>
<evidence type="ECO:0000313" key="5">
    <source>
        <dbReference type="EMBL" id="MBA1154512.1"/>
    </source>
</evidence>
<dbReference type="InterPro" id="IPR000835">
    <property type="entry name" value="HTH_MarR-typ"/>
</dbReference>
<dbReference type="PANTHER" id="PTHR33164:SF102">
    <property type="entry name" value="TRANSCRIPTIONAL REGULATORY PROTEIN"/>
    <property type="match status" value="1"/>
</dbReference>
<evidence type="ECO:0000256" key="2">
    <source>
        <dbReference type="ARBA" id="ARBA00023125"/>
    </source>
</evidence>
<gene>
    <name evidence="5" type="ORF">H0S73_00045</name>
</gene>
<dbReference type="RefSeq" id="WP_181050214.1">
    <property type="nucleotide sequence ID" value="NZ_JACDXJ010000001.1"/>
</dbReference>
<feature type="domain" description="HTH marR-type" evidence="4">
    <location>
        <begin position="54"/>
        <end position="189"/>
    </location>
</feature>
<reference evidence="5 6" key="1">
    <citation type="submission" date="2020-07" db="EMBL/GenBank/DDBJ databases">
        <title>Draft genome and description of Microvirga mediterraneensis Marseille-Q2068 sp. nov.</title>
        <authorList>
            <person name="Boxberger M."/>
        </authorList>
    </citation>
    <scope>NUCLEOTIDE SEQUENCE [LARGE SCALE GENOMIC DNA]</scope>
    <source>
        <strain evidence="5 6">Marseille-Q2068</strain>
    </source>
</reference>
<dbReference type="Proteomes" id="UP000572984">
    <property type="component" value="Unassembled WGS sequence"/>
</dbReference>
<comment type="caution">
    <text evidence="5">The sequence shown here is derived from an EMBL/GenBank/DDBJ whole genome shotgun (WGS) entry which is preliminary data.</text>
</comment>
<evidence type="ECO:0000256" key="1">
    <source>
        <dbReference type="ARBA" id="ARBA00023015"/>
    </source>
</evidence>
<dbReference type="InterPro" id="IPR039422">
    <property type="entry name" value="MarR/SlyA-like"/>
</dbReference>
<dbReference type="Pfam" id="PF12802">
    <property type="entry name" value="MarR_2"/>
    <property type="match status" value="1"/>
</dbReference>
<dbReference type="InterPro" id="IPR023187">
    <property type="entry name" value="Tscrpt_reg_MarR-type_CS"/>
</dbReference>
<dbReference type="SMART" id="SM00347">
    <property type="entry name" value="HTH_MARR"/>
    <property type="match status" value="1"/>
</dbReference>
<dbReference type="PANTHER" id="PTHR33164">
    <property type="entry name" value="TRANSCRIPTIONAL REGULATOR, MARR FAMILY"/>
    <property type="match status" value="1"/>
</dbReference>
<keyword evidence="6" id="KW-1185">Reference proteome</keyword>
<evidence type="ECO:0000259" key="4">
    <source>
        <dbReference type="PROSITE" id="PS50995"/>
    </source>
</evidence>
<keyword evidence="2 5" id="KW-0238">DNA-binding</keyword>
<dbReference type="AlphaFoldDB" id="A0A838BIN1"/>
<dbReference type="PROSITE" id="PS50995">
    <property type="entry name" value="HTH_MARR_2"/>
    <property type="match status" value="1"/>
</dbReference>
<dbReference type="GO" id="GO:0006950">
    <property type="term" value="P:response to stress"/>
    <property type="evidence" value="ECO:0007669"/>
    <property type="project" value="TreeGrafter"/>
</dbReference>
<evidence type="ECO:0000256" key="3">
    <source>
        <dbReference type="ARBA" id="ARBA00023163"/>
    </source>
</evidence>
<evidence type="ECO:0000313" key="6">
    <source>
        <dbReference type="Proteomes" id="UP000572984"/>
    </source>
</evidence>
<dbReference type="GO" id="GO:0003677">
    <property type="term" value="F:DNA binding"/>
    <property type="evidence" value="ECO:0007669"/>
    <property type="project" value="UniProtKB-KW"/>
</dbReference>
<accession>A0A838BIN1</accession>
<dbReference type="InterPro" id="IPR036390">
    <property type="entry name" value="WH_DNA-bd_sf"/>
</dbReference>
<name>A0A838BIN1_9HYPH</name>
<dbReference type="GO" id="GO:0003700">
    <property type="term" value="F:DNA-binding transcription factor activity"/>
    <property type="evidence" value="ECO:0007669"/>
    <property type="project" value="InterPro"/>
</dbReference>